<dbReference type="Gene3D" id="1.20.58.80">
    <property type="entry name" value="Phosphotransferase system, lactose/cellobiose-type IIA subunit"/>
    <property type="match status" value="1"/>
</dbReference>
<dbReference type="GO" id="GO:0061952">
    <property type="term" value="P:midbody abscission"/>
    <property type="evidence" value="ECO:0007669"/>
    <property type="project" value="TreeGrafter"/>
</dbReference>
<dbReference type="Pfam" id="PF16565">
    <property type="entry name" value="MIT_C"/>
    <property type="match status" value="1"/>
</dbReference>
<dbReference type="Pfam" id="PF04212">
    <property type="entry name" value="MIT"/>
    <property type="match status" value="1"/>
</dbReference>
<proteinExistence type="evidence at transcript level"/>
<dbReference type="CDD" id="cd02683">
    <property type="entry name" value="MIT_1"/>
    <property type="match status" value="1"/>
</dbReference>
<dbReference type="InterPro" id="IPR007330">
    <property type="entry name" value="MIT_dom"/>
</dbReference>
<dbReference type="InterPro" id="IPR045331">
    <property type="entry name" value="MITD1_N"/>
</dbReference>
<dbReference type="AlphaFoldDB" id="A0A6F9DKY2"/>
<feature type="domain" description="MIT" evidence="1">
    <location>
        <begin position="6"/>
        <end position="82"/>
    </location>
</feature>
<sequence length="245" mass="28362">MSEAAITGMEASAAKILTRAIEMERHGKYQTALVCYQEGIDLLLEVLKASKDPNKKKHYRSKIEEYMTQAEKVKVLLERLKQEGKYHEQLKIEDNATGHGYSAIFSPYMDETVVEVWIEDAYIRSYHQVNNFLRFCELLCTRCDNLKTVNLSTSTDDNNSSNQQENIACIARSLSQRGIILNVNYVSNLHDREIRFSNGWIIKVGRGLDYFKKVDKFCIGFHDMNQRPCHSTTVDIFHSKHTRDR</sequence>
<name>A0A6F9DKY2_9ASCI</name>
<dbReference type="Gene3D" id="3.30.870.30">
    <property type="entry name" value="MITD, C-terminal phospholipase D-like domain"/>
    <property type="match status" value="1"/>
</dbReference>
<dbReference type="GO" id="GO:0030496">
    <property type="term" value="C:midbody"/>
    <property type="evidence" value="ECO:0007669"/>
    <property type="project" value="TreeGrafter"/>
</dbReference>
<gene>
    <name evidence="2" type="primary">Mitd1</name>
</gene>
<dbReference type="SUPFAM" id="SSF116846">
    <property type="entry name" value="MIT domain"/>
    <property type="match status" value="1"/>
</dbReference>
<organism evidence="2">
    <name type="scientific">Phallusia mammillata</name>
    <dbReference type="NCBI Taxonomy" id="59560"/>
    <lineage>
        <taxon>Eukaryota</taxon>
        <taxon>Metazoa</taxon>
        <taxon>Chordata</taxon>
        <taxon>Tunicata</taxon>
        <taxon>Ascidiacea</taxon>
        <taxon>Phlebobranchia</taxon>
        <taxon>Ascidiidae</taxon>
        <taxon>Phallusia</taxon>
    </lineage>
</organism>
<dbReference type="InterPro" id="IPR052817">
    <property type="entry name" value="MIT_domain_contain_protein1"/>
</dbReference>
<dbReference type="InterPro" id="IPR036181">
    <property type="entry name" value="MIT_dom_sf"/>
</dbReference>
<dbReference type="PANTHER" id="PTHR21222">
    <property type="entry name" value="MIT DOMAIN-CONTAINING PROTEIN 1"/>
    <property type="match status" value="1"/>
</dbReference>
<dbReference type="EMBL" id="LR787989">
    <property type="protein sequence ID" value="CAB3263851.1"/>
    <property type="molecule type" value="mRNA"/>
</dbReference>
<dbReference type="PANTHER" id="PTHR21222:SF1">
    <property type="entry name" value="MIT DOMAIN-CONTAINING PROTEIN 1"/>
    <property type="match status" value="1"/>
</dbReference>
<protein>
    <submittedName>
        <fullName evidence="2">MIT domain-containing protein 1-like</fullName>
    </submittedName>
</protein>
<evidence type="ECO:0000313" key="2">
    <source>
        <dbReference type="EMBL" id="CAB3263851.1"/>
    </source>
</evidence>
<dbReference type="SMART" id="SM00745">
    <property type="entry name" value="MIT"/>
    <property type="match status" value="1"/>
</dbReference>
<accession>A0A6F9DKY2</accession>
<dbReference type="InterPro" id="IPR038113">
    <property type="entry name" value="MITD1_C_sf"/>
</dbReference>
<evidence type="ECO:0000259" key="1">
    <source>
        <dbReference type="SMART" id="SM00745"/>
    </source>
</evidence>
<dbReference type="CDD" id="cd02685">
    <property type="entry name" value="MIT_C"/>
    <property type="match status" value="1"/>
</dbReference>
<reference evidence="2" key="1">
    <citation type="submission" date="2020-04" db="EMBL/GenBank/DDBJ databases">
        <authorList>
            <person name="Neveu A P."/>
        </authorList>
    </citation>
    <scope>NUCLEOTIDE SEQUENCE</scope>
    <source>
        <tissue evidence="2">Whole embryo</tissue>
    </source>
</reference>
<dbReference type="InterPro" id="IPR032341">
    <property type="entry name" value="MITD1_C"/>
</dbReference>